<protein>
    <submittedName>
        <fullName evidence="1">Uncharacterized protein</fullName>
    </submittedName>
</protein>
<comment type="caution">
    <text evidence="1">The sequence shown here is derived from an EMBL/GenBank/DDBJ whole genome shotgun (WGS) entry which is preliminary data.</text>
</comment>
<dbReference type="Proteomes" id="UP000022082">
    <property type="component" value="Unassembled WGS sequence"/>
</dbReference>
<evidence type="ECO:0000313" key="2">
    <source>
        <dbReference type="Proteomes" id="UP000022082"/>
    </source>
</evidence>
<accession>A0A015Y9N6</accession>
<dbReference type="EMBL" id="JGDJ01000199">
    <property type="protein sequence ID" value="EXZ28632.1"/>
    <property type="molecule type" value="Genomic_DNA"/>
</dbReference>
<organism evidence="1 2">
    <name type="scientific">Bacteroides fragilis str. S36L11</name>
    <dbReference type="NCBI Taxonomy" id="1339327"/>
    <lineage>
        <taxon>Bacteria</taxon>
        <taxon>Pseudomonadati</taxon>
        <taxon>Bacteroidota</taxon>
        <taxon>Bacteroidia</taxon>
        <taxon>Bacteroidales</taxon>
        <taxon>Bacteroidaceae</taxon>
        <taxon>Bacteroides</taxon>
    </lineage>
</organism>
<proteinExistence type="predicted"/>
<name>A0A015Y9N6_BACFG</name>
<dbReference type="AlphaFoldDB" id="A0A015Y9N6"/>
<sequence>MWHLKESLFPYILYTFVPAKVSIMDYFPMSQLKIRYNSYICPYLYPIFLKRRIENIKNRKKDYGAIGQNGC</sequence>
<gene>
    <name evidence="1" type="ORF">M136_2154</name>
</gene>
<reference evidence="1 2" key="1">
    <citation type="submission" date="2014-02" db="EMBL/GenBank/DDBJ databases">
        <authorList>
            <person name="Sears C."/>
            <person name="Carroll K."/>
            <person name="Sack B.R."/>
            <person name="Qadri F."/>
            <person name="Myers L.L."/>
            <person name="Chung G.-T."/>
            <person name="Escheverria P."/>
            <person name="Fraser C.M."/>
            <person name="Sadzewicz L."/>
            <person name="Shefchek K.A."/>
            <person name="Tallon L."/>
            <person name="Das S.P."/>
            <person name="Daugherty S."/>
            <person name="Mongodin E.F."/>
        </authorList>
    </citation>
    <scope>NUCLEOTIDE SEQUENCE [LARGE SCALE GENOMIC DNA]</scope>
    <source>
        <strain evidence="1 2">S36L11</strain>
    </source>
</reference>
<evidence type="ECO:0000313" key="1">
    <source>
        <dbReference type="EMBL" id="EXZ28632.1"/>
    </source>
</evidence>